<dbReference type="GO" id="GO:0003700">
    <property type="term" value="F:DNA-binding transcription factor activity"/>
    <property type="evidence" value="ECO:0007669"/>
    <property type="project" value="InterPro"/>
</dbReference>
<dbReference type="KEGG" id="pna:Pnap_1448"/>
<keyword evidence="3" id="KW-0238">DNA-binding</keyword>
<sequence length="319" mass="34885">MNERECVPTQNFSIAAVERDTGLSKDTLRVWERRYGFPRPGRDSAGDRVYPPDQVERLRLIHRLMEAGHRPGRIVALEPEALQALSAPAAAPERPSEPNSAPALDVYLELIQHHDAHKLRSLLGQTALRLGLVNFVTLVVAPLNTAVGEAWLNGRFQVFEEHIYTECVKGVLRNVIASIPAPQGVDAPRVLLTSFPDEPHGLGLLMAEALFALEGCNCLPLGPQTPISDIAKAARAYKADIVALSFTAVLGANVIVAGLRELRRQLPQGMAIWVGGRNPVLSRREVPGVLPVQTLESLREQVARWRSQTLDVAADVDKA</sequence>
<dbReference type="CDD" id="cd01104">
    <property type="entry name" value="HTH_MlrA-CarA"/>
    <property type="match status" value="1"/>
</dbReference>
<dbReference type="Gene3D" id="3.40.50.280">
    <property type="entry name" value="Cobalamin-binding domain"/>
    <property type="match status" value="1"/>
</dbReference>
<reference evidence="8" key="1">
    <citation type="journal article" date="2009" name="Environ. Microbiol.">
        <title>The genome of Polaromonas naphthalenivorans strain CJ2, isolated from coal tar-contaminated sediment, reveals physiological and metabolic versatility and evolution through extensive horizontal gene transfer.</title>
        <authorList>
            <person name="Yagi J.M."/>
            <person name="Sims D."/>
            <person name="Brettin T."/>
            <person name="Bruce D."/>
            <person name="Madsen E.L."/>
        </authorList>
    </citation>
    <scope>NUCLEOTIDE SEQUENCE [LARGE SCALE GENOMIC DNA]</scope>
    <source>
        <strain evidence="8">CJ2</strain>
    </source>
</reference>
<dbReference type="Proteomes" id="UP000000644">
    <property type="component" value="Chromosome"/>
</dbReference>
<dbReference type="HOGENOM" id="CLU_045945_3_0_4"/>
<dbReference type="PANTHER" id="PTHR30204">
    <property type="entry name" value="REDOX-CYCLING DRUG-SENSING TRANSCRIPTIONAL ACTIVATOR SOXR"/>
    <property type="match status" value="1"/>
</dbReference>
<dbReference type="InterPro" id="IPR000551">
    <property type="entry name" value="MerR-type_HTH_dom"/>
</dbReference>
<dbReference type="GO" id="GO:0003677">
    <property type="term" value="F:DNA binding"/>
    <property type="evidence" value="ECO:0007669"/>
    <property type="project" value="UniProtKB-KW"/>
</dbReference>
<accession>A1VM84</accession>
<organism evidence="7 8">
    <name type="scientific">Polaromonas naphthalenivorans (strain CJ2)</name>
    <dbReference type="NCBI Taxonomy" id="365044"/>
    <lineage>
        <taxon>Bacteria</taxon>
        <taxon>Pseudomonadati</taxon>
        <taxon>Pseudomonadota</taxon>
        <taxon>Betaproteobacteria</taxon>
        <taxon>Burkholderiales</taxon>
        <taxon>Comamonadaceae</taxon>
        <taxon>Polaromonas</taxon>
    </lineage>
</organism>
<dbReference type="InterPro" id="IPR009061">
    <property type="entry name" value="DNA-bd_dom_put_sf"/>
</dbReference>
<dbReference type="RefSeq" id="WP_011800849.1">
    <property type="nucleotide sequence ID" value="NC_008781.1"/>
</dbReference>
<dbReference type="Pfam" id="PF13411">
    <property type="entry name" value="MerR_1"/>
    <property type="match status" value="1"/>
</dbReference>
<evidence type="ECO:0000259" key="6">
    <source>
        <dbReference type="PROSITE" id="PS51332"/>
    </source>
</evidence>
<dbReference type="AlphaFoldDB" id="A1VM84"/>
<dbReference type="GO" id="GO:0046872">
    <property type="term" value="F:metal ion binding"/>
    <property type="evidence" value="ECO:0007669"/>
    <property type="project" value="InterPro"/>
</dbReference>
<dbReference type="InterPro" id="IPR047057">
    <property type="entry name" value="MerR_fam"/>
</dbReference>
<dbReference type="eggNOG" id="COG5012">
    <property type="taxonomic scope" value="Bacteria"/>
</dbReference>
<dbReference type="PROSITE" id="PS50937">
    <property type="entry name" value="HTH_MERR_2"/>
    <property type="match status" value="1"/>
</dbReference>
<dbReference type="OrthoDB" id="9800334at2"/>
<dbReference type="SMART" id="SM00422">
    <property type="entry name" value="HTH_MERR"/>
    <property type="match status" value="1"/>
</dbReference>
<dbReference type="PROSITE" id="PS51332">
    <property type="entry name" value="B12_BINDING"/>
    <property type="match status" value="1"/>
</dbReference>
<keyword evidence="1" id="KW-0678">Repressor</keyword>
<dbReference type="Pfam" id="PF02607">
    <property type="entry name" value="B12-binding_2"/>
    <property type="match status" value="1"/>
</dbReference>
<dbReference type="InterPro" id="IPR006158">
    <property type="entry name" value="Cobalamin-bd"/>
</dbReference>
<dbReference type="InterPro" id="IPR036594">
    <property type="entry name" value="Meth_synthase_dom"/>
</dbReference>
<dbReference type="SUPFAM" id="SSF52242">
    <property type="entry name" value="Cobalamin (vitamin B12)-binding domain"/>
    <property type="match status" value="1"/>
</dbReference>
<evidence type="ECO:0000313" key="7">
    <source>
        <dbReference type="EMBL" id="ABM36762.1"/>
    </source>
</evidence>
<evidence type="ECO:0000259" key="5">
    <source>
        <dbReference type="PROSITE" id="PS50937"/>
    </source>
</evidence>
<dbReference type="InterPro" id="IPR036724">
    <property type="entry name" value="Cobalamin-bd_sf"/>
</dbReference>
<feature type="domain" description="HTH merR-type" evidence="5">
    <location>
        <begin position="11"/>
        <end position="68"/>
    </location>
</feature>
<evidence type="ECO:0000256" key="1">
    <source>
        <dbReference type="ARBA" id="ARBA00022491"/>
    </source>
</evidence>
<keyword evidence="2" id="KW-0805">Transcription regulation</keyword>
<evidence type="ECO:0000256" key="4">
    <source>
        <dbReference type="ARBA" id="ARBA00023163"/>
    </source>
</evidence>
<evidence type="ECO:0000256" key="2">
    <source>
        <dbReference type="ARBA" id="ARBA00023015"/>
    </source>
</evidence>
<dbReference type="GO" id="GO:0031419">
    <property type="term" value="F:cobalamin binding"/>
    <property type="evidence" value="ECO:0007669"/>
    <property type="project" value="InterPro"/>
</dbReference>
<protein>
    <submittedName>
        <fullName evidence="7">Putative transcriptional regulator, MerR family</fullName>
    </submittedName>
</protein>
<feature type="domain" description="B12-binding" evidence="6">
    <location>
        <begin position="187"/>
        <end position="319"/>
    </location>
</feature>
<dbReference type="eggNOG" id="COG0789">
    <property type="taxonomic scope" value="Bacteria"/>
</dbReference>
<keyword evidence="8" id="KW-1185">Reference proteome</keyword>
<dbReference type="EMBL" id="CP000529">
    <property type="protein sequence ID" value="ABM36762.1"/>
    <property type="molecule type" value="Genomic_DNA"/>
</dbReference>
<proteinExistence type="predicted"/>
<dbReference type="InterPro" id="IPR003759">
    <property type="entry name" value="Cbl-bd_cap"/>
</dbReference>
<keyword evidence="4" id="KW-0804">Transcription</keyword>
<dbReference type="Gene3D" id="1.10.1660.10">
    <property type="match status" value="1"/>
</dbReference>
<dbReference type="SUPFAM" id="SSF46955">
    <property type="entry name" value="Putative DNA-binding domain"/>
    <property type="match status" value="1"/>
</dbReference>
<dbReference type="Pfam" id="PF02310">
    <property type="entry name" value="B12-binding"/>
    <property type="match status" value="1"/>
</dbReference>
<name>A1VM84_POLNA</name>
<dbReference type="Gene3D" id="1.10.1240.10">
    <property type="entry name" value="Methionine synthase domain"/>
    <property type="match status" value="1"/>
</dbReference>
<dbReference type="STRING" id="365044.Pnap_1448"/>
<evidence type="ECO:0000313" key="8">
    <source>
        <dbReference type="Proteomes" id="UP000000644"/>
    </source>
</evidence>
<evidence type="ECO:0000256" key="3">
    <source>
        <dbReference type="ARBA" id="ARBA00023125"/>
    </source>
</evidence>
<dbReference type="PANTHER" id="PTHR30204:SF69">
    <property type="entry name" value="MERR-FAMILY TRANSCRIPTIONAL REGULATOR"/>
    <property type="match status" value="1"/>
</dbReference>
<dbReference type="CDD" id="cd02065">
    <property type="entry name" value="B12-binding_like"/>
    <property type="match status" value="1"/>
</dbReference>
<gene>
    <name evidence="7" type="ordered locus">Pnap_1448</name>
</gene>